<evidence type="ECO:0000259" key="7">
    <source>
        <dbReference type="Pfam" id="PF14322"/>
    </source>
</evidence>
<evidence type="ECO:0000256" key="1">
    <source>
        <dbReference type="ARBA" id="ARBA00004442"/>
    </source>
</evidence>
<reference evidence="8 9" key="1">
    <citation type="journal article" date="2012" name="Int. J. Syst. Evol. Microbiol.">
        <title>Flammeovirga pacifica sp. nov., isolated from deep-sea sediment.</title>
        <authorList>
            <person name="Xu H."/>
            <person name="Fu Y."/>
            <person name="Yang N."/>
            <person name="Ding Z."/>
            <person name="Lai Q."/>
            <person name="Zeng R."/>
        </authorList>
    </citation>
    <scope>NUCLEOTIDE SEQUENCE [LARGE SCALE GENOMIC DNA]</scope>
    <source>
        <strain evidence="9">DSM 24597 / LMG 26175 / WPAGA1</strain>
    </source>
</reference>
<evidence type="ECO:0000256" key="2">
    <source>
        <dbReference type="ARBA" id="ARBA00006275"/>
    </source>
</evidence>
<dbReference type="InterPro" id="IPR011990">
    <property type="entry name" value="TPR-like_helical_dom_sf"/>
</dbReference>
<comment type="caution">
    <text evidence="8">The sequence shown here is derived from an EMBL/GenBank/DDBJ whole genome shotgun (WGS) entry which is preliminary data.</text>
</comment>
<accession>A0A1S1YTU4</accession>
<dbReference type="Pfam" id="PF07980">
    <property type="entry name" value="SusD_RagB"/>
    <property type="match status" value="1"/>
</dbReference>
<feature type="domain" description="RagB/SusD" evidence="6">
    <location>
        <begin position="290"/>
        <end position="609"/>
    </location>
</feature>
<sequence>MNIITINNLKKVVVGMVLSFLIIGCDSTLHETNPNAKPVEDYFQNLSESEKVLTAAYSSLLNHYNLNVLEEAWRSDEGYPSFSQGRPQVYKQAEPWYFKTFTNSQPELNKKWSALYIGIFRCNQLIEGLTGPLASEEENPQWVSQMAQVRLLRGIFHFYLYQSFNNGRVIIRDKVPVTLEDFNIPVSSKGEVRDFILKDFTYAYENLTANNDSDSQREMNAGRMNKGIATMFLGNFYLLESPARVDGDEFEPDYDMARKYYEELIFSGEYPYELESDVTKFFTRDGQFNKESIFEIVYDDHLRPELDRWDEQSPSNRYARYTAPSSQGGQRSLTPTAWLTYKYKTEVKDTKDLRNFTVVIDNDGNEVLEEKTVSLRSSAMITIVNDIYSNYYKNELIPEALSFSKYEFAYYKKYTNHDIVTTENNLPKGSFYSGKNVCVNRLSEAYINLAECYLAMGNNAKAIELFNEIRQRWGLRLLGTSNGDSSHDYDEKKYTNEELWNQLMYVEKPLELSIEGHAIRWIDLRRWGIAASNFNRIANDPYVADVFQFTNSQGKIQRRWKSNLFKYDPNNEINSLIIIDCEDAALNYNSALYDYLPLPLEEIISNPNLGK</sequence>
<dbReference type="InterPro" id="IPR012944">
    <property type="entry name" value="SusD_RagB_dom"/>
</dbReference>
<dbReference type="AlphaFoldDB" id="A0A1S1YTU4"/>
<dbReference type="Proteomes" id="UP000179797">
    <property type="component" value="Unassembled WGS sequence"/>
</dbReference>
<proteinExistence type="inferred from homology"/>
<dbReference type="InterPro" id="IPR033985">
    <property type="entry name" value="SusD-like_N"/>
</dbReference>
<protein>
    <recommendedName>
        <fullName evidence="10">RagB/SusD family nutrient uptake outer membrane protein</fullName>
    </recommendedName>
</protein>
<evidence type="ECO:0000256" key="3">
    <source>
        <dbReference type="ARBA" id="ARBA00022729"/>
    </source>
</evidence>
<dbReference type="Pfam" id="PF14322">
    <property type="entry name" value="SusD-like_3"/>
    <property type="match status" value="1"/>
</dbReference>
<dbReference type="OrthoDB" id="9792139at2"/>
<keyword evidence="3" id="KW-0732">Signal</keyword>
<evidence type="ECO:0000313" key="9">
    <source>
        <dbReference type="Proteomes" id="UP000179797"/>
    </source>
</evidence>
<keyword evidence="5" id="KW-0998">Cell outer membrane</keyword>
<evidence type="ECO:0008006" key="10">
    <source>
        <dbReference type="Google" id="ProtNLM"/>
    </source>
</evidence>
<comment type="subcellular location">
    <subcellularLocation>
        <location evidence="1">Cell outer membrane</location>
    </subcellularLocation>
</comment>
<gene>
    <name evidence="8" type="ORF">NH26_22030</name>
</gene>
<evidence type="ECO:0000256" key="5">
    <source>
        <dbReference type="ARBA" id="ARBA00023237"/>
    </source>
</evidence>
<keyword evidence="4" id="KW-0472">Membrane</keyword>
<dbReference type="Gene3D" id="1.25.40.390">
    <property type="match status" value="1"/>
</dbReference>
<dbReference type="SUPFAM" id="SSF48452">
    <property type="entry name" value="TPR-like"/>
    <property type="match status" value="1"/>
</dbReference>
<comment type="similarity">
    <text evidence="2">Belongs to the SusD family.</text>
</comment>
<keyword evidence="9" id="KW-1185">Reference proteome</keyword>
<feature type="domain" description="SusD-like N-terminal" evidence="7">
    <location>
        <begin position="99"/>
        <end position="237"/>
    </location>
</feature>
<dbReference type="EMBL" id="JRYR02000002">
    <property type="protein sequence ID" value="OHX64283.1"/>
    <property type="molecule type" value="Genomic_DNA"/>
</dbReference>
<name>A0A1S1YTU4_FLAPC</name>
<dbReference type="GO" id="GO:0009279">
    <property type="term" value="C:cell outer membrane"/>
    <property type="evidence" value="ECO:0007669"/>
    <property type="project" value="UniProtKB-SubCell"/>
</dbReference>
<evidence type="ECO:0000259" key="6">
    <source>
        <dbReference type="Pfam" id="PF07980"/>
    </source>
</evidence>
<evidence type="ECO:0000313" key="8">
    <source>
        <dbReference type="EMBL" id="OHX64283.1"/>
    </source>
</evidence>
<dbReference type="STRING" id="915059.NH26_22030"/>
<dbReference type="RefSeq" id="WP_084812325.1">
    <property type="nucleotide sequence ID" value="NZ_JRYR02000002.1"/>
</dbReference>
<evidence type="ECO:0000256" key="4">
    <source>
        <dbReference type="ARBA" id="ARBA00023136"/>
    </source>
</evidence>
<organism evidence="8 9">
    <name type="scientific">Flammeovirga pacifica</name>
    <dbReference type="NCBI Taxonomy" id="915059"/>
    <lineage>
        <taxon>Bacteria</taxon>
        <taxon>Pseudomonadati</taxon>
        <taxon>Bacteroidota</taxon>
        <taxon>Cytophagia</taxon>
        <taxon>Cytophagales</taxon>
        <taxon>Flammeovirgaceae</taxon>
        <taxon>Flammeovirga</taxon>
    </lineage>
</organism>